<dbReference type="Proteomes" id="UP001596267">
    <property type="component" value="Unassembled WGS sequence"/>
</dbReference>
<keyword evidence="1 2" id="KW-0238">DNA-binding</keyword>
<evidence type="ECO:0000313" key="4">
    <source>
        <dbReference type="EMBL" id="MFC6385332.1"/>
    </source>
</evidence>
<dbReference type="InterPro" id="IPR023772">
    <property type="entry name" value="DNA-bd_HTH_TetR-type_CS"/>
</dbReference>
<dbReference type="GO" id="GO:0003677">
    <property type="term" value="F:DNA binding"/>
    <property type="evidence" value="ECO:0007669"/>
    <property type="project" value="UniProtKB-KW"/>
</dbReference>
<name>A0ABW1WCL4_9BACL</name>
<dbReference type="NCBIfam" id="NF037937">
    <property type="entry name" value="septum_RefZ"/>
    <property type="match status" value="1"/>
</dbReference>
<organism evidence="4 5">
    <name type="scientific">Sporolactobacillus kofuensis</name>
    <dbReference type="NCBI Taxonomy" id="269672"/>
    <lineage>
        <taxon>Bacteria</taxon>
        <taxon>Bacillati</taxon>
        <taxon>Bacillota</taxon>
        <taxon>Bacilli</taxon>
        <taxon>Bacillales</taxon>
        <taxon>Sporolactobacillaceae</taxon>
        <taxon>Sporolactobacillus</taxon>
    </lineage>
</organism>
<gene>
    <name evidence="4" type="primary">refZ</name>
    <name evidence="4" type="ORF">ACFP7A_01860</name>
</gene>
<dbReference type="PANTHER" id="PTHR30055">
    <property type="entry name" value="HTH-TYPE TRANSCRIPTIONAL REGULATOR RUTR"/>
    <property type="match status" value="1"/>
</dbReference>
<feature type="domain" description="HTH tetR-type" evidence="3">
    <location>
        <begin position="1"/>
        <end position="45"/>
    </location>
</feature>
<dbReference type="Gene3D" id="1.10.357.10">
    <property type="entry name" value="Tetracycline Repressor, domain 2"/>
    <property type="match status" value="1"/>
</dbReference>
<dbReference type="EMBL" id="JBHSTQ010000001">
    <property type="protein sequence ID" value="MFC6385332.1"/>
    <property type="molecule type" value="Genomic_DNA"/>
</dbReference>
<dbReference type="InterPro" id="IPR001647">
    <property type="entry name" value="HTH_TetR"/>
</dbReference>
<dbReference type="RefSeq" id="WP_381450963.1">
    <property type="nucleotide sequence ID" value="NZ_JAMXWN010000007.1"/>
</dbReference>
<dbReference type="PROSITE" id="PS01081">
    <property type="entry name" value="HTH_TETR_1"/>
    <property type="match status" value="1"/>
</dbReference>
<dbReference type="SUPFAM" id="SSF46689">
    <property type="entry name" value="Homeodomain-like"/>
    <property type="match status" value="1"/>
</dbReference>
<evidence type="ECO:0000259" key="3">
    <source>
        <dbReference type="PROSITE" id="PS50977"/>
    </source>
</evidence>
<comment type="caution">
    <text evidence="4">The sequence shown here is derived from an EMBL/GenBank/DDBJ whole genome shotgun (WGS) entry which is preliminary data.</text>
</comment>
<reference evidence="5" key="1">
    <citation type="journal article" date="2019" name="Int. J. Syst. Evol. Microbiol.">
        <title>The Global Catalogue of Microorganisms (GCM) 10K type strain sequencing project: providing services to taxonomists for standard genome sequencing and annotation.</title>
        <authorList>
            <consortium name="The Broad Institute Genomics Platform"/>
            <consortium name="The Broad Institute Genome Sequencing Center for Infectious Disease"/>
            <person name="Wu L."/>
            <person name="Ma J."/>
        </authorList>
    </citation>
    <scope>NUCLEOTIDE SEQUENCE [LARGE SCALE GENOMIC DNA]</scope>
    <source>
        <strain evidence="5">CCUG 42001</strain>
    </source>
</reference>
<dbReference type="PANTHER" id="PTHR30055:SF199">
    <property type="entry name" value="HTH-TYPE TRANSCRIPTIONAL REGULATOR YTTP-RELATED"/>
    <property type="match status" value="1"/>
</dbReference>
<evidence type="ECO:0000256" key="2">
    <source>
        <dbReference type="PROSITE-ProRule" id="PRU00335"/>
    </source>
</evidence>
<feature type="DNA-binding region" description="H-T-H motif" evidence="2">
    <location>
        <begin position="8"/>
        <end position="27"/>
    </location>
</feature>
<evidence type="ECO:0000313" key="5">
    <source>
        <dbReference type="Proteomes" id="UP001596267"/>
    </source>
</evidence>
<dbReference type="PROSITE" id="PS50977">
    <property type="entry name" value="HTH_TETR_2"/>
    <property type="match status" value="1"/>
</dbReference>
<dbReference type="InterPro" id="IPR009057">
    <property type="entry name" value="Homeodomain-like_sf"/>
</dbReference>
<accession>A0ABW1WCL4</accession>
<dbReference type="Pfam" id="PF00440">
    <property type="entry name" value="TetR_N"/>
    <property type="match status" value="1"/>
</dbReference>
<proteinExistence type="predicted"/>
<dbReference type="InterPro" id="IPR050109">
    <property type="entry name" value="HTH-type_TetR-like_transc_reg"/>
</dbReference>
<sequence>MGGYDGTSVRAIASDAGVNVALVSYYFGGKQGLLEYLMSTFFEGYLTTLEEAQKEHEGKVSGAEQLTIIAEQLIRYQQRYFYLSRFVQREMTLDNQLVRELMSSYLMKEKFLLGRLFKAVFDKNTRNPIQLEFAIIQYREMIIMPFLEPQYLREVFFMQPNESSFLIHYVRYIRHWAAQLTQSHVYVSN</sequence>
<evidence type="ECO:0000256" key="1">
    <source>
        <dbReference type="ARBA" id="ARBA00023125"/>
    </source>
</evidence>
<protein>
    <submittedName>
        <fullName evidence="4">Forespore capture DNA-binding protein RefZ</fullName>
    </submittedName>
</protein>
<keyword evidence="5" id="KW-1185">Reference proteome</keyword>